<dbReference type="Gene3D" id="1.25.40.10">
    <property type="entry name" value="Tetratricopeptide repeat domain"/>
    <property type="match status" value="1"/>
</dbReference>
<dbReference type="PANTHER" id="PTHR11102:SF147">
    <property type="entry name" value="SEL1L ADAPTOR SUBUNIT OF ERAD E3 UBIQUITIN LIGASE"/>
    <property type="match status" value="1"/>
</dbReference>
<dbReference type="AlphaFoldDB" id="A0A0N1KSK8"/>
<proteinExistence type="predicted"/>
<name>A0A0N1KSK8_CHRID</name>
<dbReference type="GO" id="GO:0036503">
    <property type="term" value="P:ERAD pathway"/>
    <property type="evidence" value="ECO:0007669"/>
    <property type="project" value="TreeGrafter"/>
</dbReference>
<dbReference type="PANTHER" id="PTHR11102">
    <property type="entry name" value="SEL-1-LIKE PROTEIN"/>
    <property type="match status" value="1"/>
</dbReference>
<gene>
    <name evidence="1" type="ORF">AOB46_06915</name>
</gene>
<dbReference type="PATRIC" id="fig|253.9.peg.3064"/>
<sequence>MKTLFSILTIFFGLEIVHAQSNAKILNEPVNVLTKPGGWYNIHFPTPIHFEEHNQFKEGMKMLGFDKNLCYAYKAMTDNHDDDDDTTNYEYEAIIFKAAGIVNGDPEKVIGEKLRSFWEKNGDKIGCHDGVHTVSFYKSGLRNFRNHFLGEALYFKLPRFNDVGFEDGGRTLLDAVADEYQKYDYDKVNFYRKDLASLYDRLRAQGAKHRFELEKEKIIPTDKELYKQFIPAYYEAAEKGDAWAMFYIAHTYIVGMYVPKDLTKARKWLDKATKEALDKKDYWALGFFGVTYDEKLNDPKTTFSIYKKMADGGDNSGRVRTANFLFSGYGTERNVDEAFKYYMLAKNESTAQAMIGRILVERGQKEEGAKWLRWTSQTGGMQMPIGDGYTVTEFCKKHNIKESEPRIEPKDLGL</sequence>
<dbReference type="InterPro" id="IPR011990">
    <property type="entry name" value="TPR-like_helical_dom_sf"/>
</dbReference>
<dbReference type="InterPro" id="IPR050767">
    <property type="entry name" value="Sel1_AlgK"/>
</dbReference>
<evidence type="ECO:0008006" key="3">
    <source>
        <dbReference type="Google" id="ProtNLM"/>
    </source>
</evidence>
<dbReference type="RefSeq" id="WP_062697654.1">
    <property type="nucleotide sequence ID" value="NZ_LJOD01000003.1"/>
</dbReference>
<dbReference type="SUPFAM" id="SSF81901">
    <property type="entry name" value="HCP-like"/>
    <property type="match status" value="1"/>
</dbReference>
<reference evidence="2" key="2">
    <citation type="submission" date="2015-09" db="EMBL/GenBank/DDBJ databases">
        <title>Draft genome sequence of a multidrug-resistant Chryseobacterium indologenes isolate from Malaysia.</title>
        <authorList>
            <person name="Yu C.Y."/>
            <person name="Ang G.Y."/>
            <person name="Chan K.-G."/>
        </authorList>
    </citation>
    <scope>NUCLEOTIDE SEQUENCE [LARGE SCALE GENOMIC DNA]</scope>
    <source>
        <strain evidence="2">CI_885</strain>
    </source>
</reference>
<accession>A0A0N1KSK8</accession>
<evidence type="ECO:0000313" key="2">
    <source>
        <dbReference type="Proteomes" id="UP000037953"/>
    </source>
</evidence>
<dbReference type="Pfam" id="PF08238">
    <property type="entry name" value="Sel1"/>
    <property type="match status" value="2"/>
</dbReference>
<protein>
    <recommendedName>
        <fullName evidence="3">Sel1 repeat family protein</fullName>
    </recommendedName>
</protein>
<dbReference type="Proteomes" id="UP000037953">
    <property type="component" value="Unassembled WGS sequence"/>
</dbReference>
<comment type="caution">
    <text evidence="1">The sequence shown here is derived from an EMBL/GenBank/DDBJ whole genome shotgun (WGS) entry which is preliminary data.</text>
</comment>
<evidence type="ECO:0000313" key="1">
    <source>
        <dbReference type="EMBL" id="KPE51945.1"/>
    </source>
</evidence>
<dbReference type="OrthoDB" id="1464565at2"/>
<dbReference type="EMBL" id="LJOD01000003">
    <property type="protein sequence ID" value="KPE51945.1"/>
    <property type="molecule type" value="Genomic_DNA"/>
</dbReference>
<organism evidence="1 2">
    <name type="scientific">Chryseobacterium indologenes</name>
    <name type="common">Flavobacterium indologenes</name>
    <dbReference type="NCBI Taxonomy" id="253"/>
    <lineage>
        <taxon>Bacteria</taxon>
        <taxon>Pseudomonadati</taxon>
        <taxon>Bacteroidota</taxon>
        <taxon>Flavobacteriia</taxon>
        <taxon>Flavobacteriales</taxon>
        <taxon>Weeksellaceae</taxon>
        <taxon>Chryseobacterium group</taxon>
        <taxon>Chryseobacterium</taxon>
    </lineage>
</organism>
<reference evidence="1 2" key="1">
    <citation type="journal article" date="2015" name="Genom Data">
        <title>Draft genome sequence of a multidrug-resistant Chryseobacterium indologenes isolate from Malaysia.</title>
        <authorList>
            <person name="Yu C.Y."/>
            <person name="Ang G.Y."/>
            <person name="Cheng H.J."/>
            <person name="Cheong Y.M."/>
            <person name="Yin W.F."/>
            <person name="Chan K.G."/>
        </authorList>
    </citation>
    <scope>NUCLEOTIDE SEQUENCE [LARGE SCALE GENOMIC DNA]</scope>
    <source>
        <strain evidence="1 2">CI_885</strain>
    </source>
</reference>
<dbReference type="InterPro" id="IPR006597">
    <property type="entry name" value="Sel1-like"/>
</dbReference>